<dbReference type="PROSITE" id="PS50928">
    <property type="entry name" value="ABC_TM1"/>
    <property type="match status" value="1"/>
</dbReference>
<feature type="transmembrane region" description="Helical" evidence="8">
    <location>
        <begin position="113"/>
        <end position="140"/>
    </location>
</feature>
<keyword evidence="3 8" id="KW-0813">Transport</keyword>
<keyword evidence="6 8" id="KW-1133">Transmembrane helix</keyword>
<keyword evidence="5 8" id="KW-0812">Transmembrane</keyword>
<dbReference type="InterPro" id="IPR035906">
    <property type="entry name" value="MetI-like_sf"/>
</dbReference>
<evidence type="ECO:0000256" key="1">
    <source>
        <dbReference type="ARBA" id="ARBA00004651"/>
    </source>
</evidence>
<evidence type="ECO:0000313" key="10">
    <source>
        <dbReference type="EMBL" id="TCT07167.1"/>
    </source>
</evidence>
<comment type="similarity">
    <text evidence="2">Belongs to the binding-protein-dependent transport system permease family. CysTW subfamily.</text>
</comment>
<comment type="subcellular location">
    <subcellularLocation>
        <location evidence="1 8">Cell membrane</location>
        <topology evidence="1 8">Multi-pass membrane protein</topology>
    </subcellularLocation>
</comment>
<gene>
    <name evidence="10" type="ORF">EDC22_11014</name>
</gene>
<name>A0A4R3M6L0_9HYPH</name>
<keyword evidence="11" id="KW-1185">Reference proteome</keyword>
<feature type="transmembrane region" description="Helical" evidence="8">
    <location>
        <begin position="248"/>
        <end position="269"/>
    </location>
</feature>
<dbReference type="InterPro" id="IPR000515">
    <property type="entry name" value="MetI-like"/>
</dbReference>
<evidence type="ECO:0000256" key="8">
    <source>
        <dbReference type="RuleBase" id="RU363032"/>
    </source>
</evidence>
<dbReference type="GO" id="GO:0055085">
    <property type="term" value="P:transmembrane transport"/>
    <property type="evidence" value="ECO:0007669"/>
    <property type="project" value="InterPro"/>
</dbReference>
<evidence type="ECO:0000256" key="5">
    <source>
        <dbReference type="ARBA" id="ARBA00022692"/>
    </source>
</evidence>
<dbReference type="Pfam" id="PF00528">
    <property type="entry name" value="BPD_transp_1"/>
    <property type="match status" value="1"/>
</dbReference>
<proteinExistence type="inferred from homology"/>
<feature type="transmembrane region" description="Helical" evidence="8">
    <location>
        <begin position="146"/>
        <end position="170"/>
    </location>
</feature>
<accession>A0A4R3M6L0</accession>
<evidence type="ECO:0000256" key="6">
    <source>
        <dbReference type="ARBA" id="ARBA00022989"/>
    </source>
</evidence>
<organism evidence="10 11">
    <name type="scientific">Tepidamorphus gemmatus</name>
    <dbReference type="NCBI Taxonomy" id="747076"/>
    <lineage>
        <taxon>Bacteria</taxon>
        <taxon>Pseudomonadati</taxon>
        <taxon>Pseudomonadota</taxon>
        <taxon>Alphaproteobacteria</taxon>
        <taxon>Hyphomicrobiales</taxon>
        <taxon>Tepidamorphaceae</taxon>
        <taxon>Tepidamorphus</taxon>
    </lineage>
</organism>
<keyword evidence="7 8" id="KW-0472">Membrane</keyword>
<feature type="transmembrane region" description="Helical" evidence="8">
    <location>
        <begin position="195"/>
        <end position="216"/>
    </location>
</feature>
<dbReference type="SUPFAM" id="SSF161098">
    <property type="entry name" value="MetI-like"/>
    <property type="match status" value="1"/>
</dbReference>
<comment type="caution">
    <text evidence="10">The sequence shown here is derived from an EMBL/GenBank/DDBJ whole genome shotgun (WGS) entry which is preliminary data.</text>
</comment>
<dbReference type="EMBL" id="SMAK01000010">
    <property type="protein sequence ID" value="TCT07167.1"/>
    <property type="molecule type" value="Genomic_DNA"/>
</dbReference>
<dbReference type="GO" id="GO:0005886">
    <property type="term" value="C:plasma membrane"/>
    <property type="evidence" value="ECO:0007669"/>
    <property type="project" value="UniProtKB-SubCell"/>
</dbReference>
<dbReference type="PANTHER" id="PTHR43848">
    <property type="entry name" value="PUTRESCINE TRANSPORT SYSTEM PERMEASE PROTEIN POTI"/>
    <property type="match status" value="1"/>
</dbReference>
<evidence type="ECO:0000256" key="4">
    <source>
        <dbReference type="ARBA" id="ARBA00022475"/>
    </source>
</evidence>
<feature type="transmembrane region" description="Helical" evidence="8">
    <location>
        <begin position="15"/>
        <end position="38"/>
    </location>
</feature>
<dbReference type="PANTHER" id="PTHR43848:SF2">
    <property type="entry name" value="PUTRESCINE TRANSPORT SYSTEM PERMEASE PROTEIN POTI"/>
    <property type="match status" value="1"/>
</dbReference>
<dbReference type="InterPro" id="IPR051789">
    <property type="entry name" value="Bact_Polyamine_Transport"/>
</dbReference>
<keyword evidence="4" id="KW-1003">Cell membrane</keyword>
<dbReference type="Proteomes" id="UP000295678">
    <property type="component" value="Unassembled WGS sequence"/>
</dbReference>
<protein>
    <submittedName>
        <fullName evidence="10">Putative spermidine/putrescine transport system permease protein</fullName>
    </submittedName>
</protein>
<evidence type="ECO:0000313" key="11">
    <source>
        <dbReference type="Proteomes" id="UP000295678"/>
    </source>
</evidence>
<evidence type="ECO:0000256" key="7">
    <source>
        <dbReference type="ARBA" id="ARBA00023136"/>
    </source>
</evidence>
<sequence length="287" mass="31723">MRVLAMQSTVIKPVLAIYTGLFLLFLYGPFAVLTILSFQAGPEGGPQFPIIEWSTYWYRHLVGLTPPSRVAPLPIYEGLLRSLTLAFMTMVVSTVLGVASAQAFRSRFKGSGLVFYLIVLGMMVPGVLVGLGMALVANFLGIDRHWWSTAFVLHVVYTLPFAFLVMLAIFNRFDASVEEAAWSLGVSPARTFRKVTFPLIFPGVLSAMLFAFTLSYDEFSRTLFASGRDLTLPLAIYGTFSIEIHPNVFAFGVLTTLFSFALLAVYAVLMGLSVRRARRFAIQEDVA</sequence>
<evidence type="ECO:0000256" key="3">
    <source>
        <dbReference type="ARBA" id="ARBA00022448"/>
    </source>
</evidence>
<dbReference type="Gene3D" id="1.10.3720.10">
    <property type="entry name" value="MetI-like"/>
    <property type="match status" value="1"/>
</dbReference>
<feature type="domain" description="ABC transmembrane type-1" evidence="9">
    <location>
        <begin position="79"/>
        <end position="266"/>
    </location>
</feature>
<reference evidence="10 11" key="1">
    <citation type="submission" date="2019-03" db="EMBL/GenBank/DDBJ databases">
        <title>Genomic Encyclopedia of Type Strains, Phase IV (KMG-IV): sequencing the most valuable type-strain genomes for metagenomic binning, comparative biology and taxonomic classification.</title>
        <authorList>
            <person name="Goeker M."/>
        </authorList>
    </citation>
    <scope>NUCLEOTIDE SEQUENCE [LARGE SCALE GENOMIC DNA]</scope>
    <source>
        <strain evidence="10 11">DSM 19345</strain>
    </source>
</reference>
<dbReference type="AlphaFoldDB" id="A0A4R3M6L0"/>
<dbReference type="CDD" id="cd06261">
    <property type="entry name" value="TM_PBP2"/>
    <property type="match status" value="1"/>
</dbReference>
<evidence type="ECO:0000256" key="2">
    <source>
        <dbReference type="ARBA" id="ARBA00007069"/>
    </source>
</evidence>
<evidence type="ECO:0000259" key="9">
    <source>
        <dbReference type="PROSITE" id="PS50928"/>
    </source>
</evidence>
<feature type="transmembrane region" description="Helical" evidence="8">
    <location>
        <begin position="79"/>
        <end position="101"/>
    </location>
</feature>